<dbReference type="Proteomes" id="UP000325780">
    <property type="component" value="Unassembled WGS sequence"/>
</dbReference>
<dbReference type="Pfam" id="PF23076">
    <property type="entry name" value="PH_FT_C"/>
    <property type="match status" value="1"/>
</dbReference>
<dbReference type="EMBL" id="ML742049">
    <property type="protein sequence ID" value="KAE8152696.1"/>
    <property type="molecule type" value="Genomic_DNA"/>
</dbReference>
<feature type="compositionally biased region" description="Low complexity" evidence="1">
    <location>
        <begin position="171"/>
        <end position="184"/>
    </location>
</feature>
<gene>
    <name evidence="4" type="ORF">BDV25DRAFT_57505</name>
</gene>
<protein>
    <submittedName>
        <fullName evidence="4">Uncharacterized protein</fullName>
    </submittedName>
</protein>
<feature type="compositionally biased region" description="Polar residues" evidence="1">
    <location>
        <begin position="238"/>
        <end position="252"/>
    </location>
</feature>
<feature type="domain" description="PH" evidence="2">
    <location>
        <begin position="286"/>
        <end position="412"/>
    </location>
</feature>
<organism evidence="4 5">
    <name type="scientific">Aspergillus avenaceus</name>
    <dbReference type="NCBI Taxonomy" id="36643"/>
    <lineage>
        <taxon>Eukaryota</taxon>
        <taxon>Fungi</taxon>
        <taxon>Dikarya</taxon>
        <taxon>Ascomycota</taxon>
        <taxon>Pezizomycotina</taxon>
        <taxon>Eurotiomycetes</taxon>
        <taxon>Eurotiomycetidae</taxon>
        <taxon>Eurotiales</taxon>
        <taxon>Aspergillaceae</taxon>
        <taxon>Aspergillus</taxon>
        <taxon>Aspergillus subgen. Circumdati</taxon>
    </lineage>
</organism>
<reference evidence="4 5" key="1">
    <citation type="submission" date="2019-04" db="EMBL/GenBank/DDBJ databases">
        <title>Friends and foes A comparative genomics study of 23 Aspergillus species from section Flavi.</title>
        <authorList>
            <consortium name="DOE Joint Genome Institute"/>
            <person name="Kjaerbolling I."/>
            <person name="Vesth T."/>
            <person name="Frisvad J.C."/>
            <person name="Nybo J.L."/>
            <person name="Theobald S."/>
            <person name="Kildgaard S."/>
            <person name="Isbrandt T."/>
            <person name="Kuo A."/>
            <person name="Sato A."/>
            <person name="Lyhne E.K."/>
            <person name="Kogle M.E."/>
            <person name="Wiebenga A."/>
            <person name="Kun R.S."/>
            <person name="Lubbers R.J."/>
            <person name="Makela M.R."/>
            <person name="Barry K."/>
            <person name="Chovatia M."/>
            <person name="Clum A."/>
            <person name="Daum C."/>
            <person name="Haridas S."/>
            <person name="He G."/>
            <person name="LaButti K."/>
            <person name="Lipzen A."/>
            <person name="Mondo S."/>
            <person name="Riley R."/>
            <person name="Salamov A."/>
            <person name="Simmons B.A."/>
            <person name="Magnuson J.K."/>
            <person name="Henrissat B."/>
            <person name="Mortensen U.H."/>
            <person name="Larsen T.O."/>
            <person name="Devries R.P."/>
            <person name="Grigoriev I.V."/>
            <person name="Machida M."/>
            <person name="Baker S.E."/>
            <person name="Andersen M.R."/>
        </authorList>
    </citation>
    <scope>NUCLEOTIDE SEQUENCE [LARGE SCALE GENOMIC DNA]</scope>
    <source>
        <strain evidence="4 5">IBT 18842</strain>
    </source>
</reference>
<dbReference type="InterPro" id="IPR057082">
    <property type="entry name" value="PH_C"/>
</dbReference>
<feature type="region of interest" description="Disordered" evidence="1">
    <location>
        <begin position="169"/>
        <end position="252"/>
    </location>
</feature>
<feature type="compositionally biased region" description="Polar residues" evidence="1">
    <location>
        <begin position="209"/>
        <end position="224"/>
    </location>
</feature>
<dbReference type="InterPro" id="IPR057081">
    <property type="entry name" value="PH_N"/>
</dbReference>
<feature type="compositionally biased region" description="Basic and acidic residues" evidence="1">
    <location>
        <begin position="191"/>
        <end position="206"/>
    </location>
</feature>
<evidence type="ECO:0000313" key="4">
    <source>
        <dbReference type="EMBL" id="KAE8152696.1"/>
    </source>
</evidence>
<dbReference type="AlphaFoldDB" id="A0A5N6U285"/>
<name>A0A5N6U285_ASPAV</name>
<evidence type="ECO:0000259" key="2">
    <source>
        <dbReference type="Pfam" id="PF23074"/>
    </source>
</evidence>
<dbReference type="OrthoDB" id="5345571at2759"/>
<sequence length="527" mass="59952">MALSTSANNAEEVAAGFRLFRDYVPDHSTEITSLVADLFAISSALKRLNDLTRNHRFQNTLAAAHHDLELVQTSLKFTLEDIVDFFGDLDIRRGPKGDVYKRTWMEMCDFFREESRDSLATRLAKYKAFLNELEDLIKEKYPDIPLMISLRKNFKILLVQQNNRLAPRLGSMSLSSPSSASSNSVEAAHPITERKPRNQRSYERPRPSSHASPQSPLSPASGTFSDIPPSAPDAPGSPFTSTATSHSAGSNATSDHWAKRVFLDMRSVTPIPYVGESSKCLGELVPGAKRWLQKEGFEELFQLAFNGDSDLRVYLYVRDRDHRARIVCRSPRSSRSSNYYCLPLNLLEVVRVGSCLQLCRRRHKGYELVLWANLKFSTIEHMVMFFCTFLSLRSQDCGRPVDCIRDYELDDEEELFGGPINDDHFPHALRVYRDRASKAVRLQASVHTGEMKRAPVWTAFITQYIGARGWIRRADPKIVLLRDLHRTIFTFDHYSPPRTSRGEHIIHFSKSSDAQGFMETIAELAVR</sequence>
<accession>A0A5N6U285</accession>
<keyword evidence="5" id="KW-1185">Reference proteome</keyword>
<evidence type="ECO:0000259" key="3">
    <source>
        <dbReference type="Pfam" id="PF23076"/>
    </source>
</evidence>
<dbReference type="Pfam" id="PF23074">
    <property type="entry name" value="PH_FT_N"/>
    <property type="match status" value="1"/>
</dbReference>
<evidence type="ECO:0000256" key="1">
    <source>
        <dbReference type="SAM" id="MobiDB-lite"/>
    </source>
</evidence>
<evidence type="ECO:0000313" key="5">
    <source>
        <dbReference type="Proteomes" id="UP000325780"/>
    </source>
</evidence>
<feature type="domain" description="PH" evidence="3">
    <location>
        <begin position="413"/>
        <end position="525"/>
    </location>
</feature>
<proteinExistence type="predicted"/>